<accession>A0ABV6HPE5</accession>
<dbReference type="Pfam" id="PF00494">
    <property type="entry name" value="SQS_PSY"/>
    <property type="match status" value="1"/>
</dbReference>
<dbReference type="CDD" id="cd00683">
    <property type="entry name" value="Trans_IPPS_HH"/>
    <property type="match status" value="1"/>
</dbReference>
<evidence type="ECO:0000313" key="2">
    <source>
        <dbReference type="EMBL" id="MFC0320527.1"/>
    </source>
</evidence>
<keyword evidence="1" id="KW-0808">Transferase</keyword>
<dbReference type="Gene3D" id="1.10.600.10">
    <property type="entry name" value="Farnesyl Diphosphate Synthase"/>
    <property type="match status" value="1"/>
</dbReference>
<dbReference type="InterPro" id="IPR033904">
    <property type="entry name" value="Trans_IPPS_HH"/>
</dbReference>
<evidence type="ECO:0000256" key="1">
    <source>
        <dbReference type="ARBA" id="ARBA00022679"/>
    </source>
</evidence>
<reference evidence="2 3" key="1">
    <citation type="submission" date="2024-09" db="EMBL/GenBank/DDBJ databases">
        <authorList>
            <person name="Sun Q."/>
            <person name="Mori K."/>
        </authorList>
    </citation>
    <scope>NUCLEOTIDE SEQUENCE [LARGE SCALE GENOMIC DNA]</scope>
    <source>
        <strain evidence="2 3">CCM 7765</strain>
    </source>
</reference>
<evidence type="ECO:0000313" key="3">
    <source>
        <dbReference type="Proteomes" id="UP001589774"/>
    </source>
</evidence>
<keyword evidence="3" id="KW-1185">Reference proteome</keyword>
<gene>
    <name evidence="2" type="ORF">ACFFI0_19535</name>
</gene>
<dbReference type="PROSITE" id="PS01045">
    <property type="entry name" value="SQUALEN_PHYTOEN_SYN_2"/>
    <property type="match status" value="1"/>
</dbReference>
<sequence>MNTIDLFNSTSYLCSKTITVNYSSSFSSAIKLFHPELHAPIHGIYGFVRLADEIVDTFHNYPKAILLAQFKKDTFDAIDQKISLNPILQSFQLTVNQYNIGHELIEAFFDSMHSDLEKKDWTTKEELSRYIYGSAEVVGLMCLQVFCDGNYEQAKMLAPAATSLGAAFQKVNFLRDLADDLKNLERSYFPQIDLHCLSRSEKELIEMDISKDFERAYAGILQLPAKARFGVLVAYKYYFCLFQKIKGITPEQLLSSRVSVPPIKKMLLLLQIKVGNRLGFQ</sequence>
<dbReference type="EMBL" id="JBHLWO010000002">
    <property type="protein sequence ID" value="MFC0320527.1"/>
    <property type="molecule type" value="Genomic_DNA"/>
</dbReference>
<dbReference type="PANTHER" id="PTHR31480">
    <property type="entry name" value="BIFUNCTIONAL LYCOPENE CYCLASE/PHYTOENE SYNTHASE"/>
    <property type="match status" value="1"/>
</dbReference>
<name>A0ABV6HPE5_9SPHI</name>
<proteinExistence type="predicted"/>
<comment type="caution">
    <text evidence="2">The sequence shown here is derived from an EMBL/GenBank/DDBJ whole genome shotgun (WGS) entry which is preliminary data.</text>
</comment>
<dbReference type="Proteomes" id="UP001589774">
    <property type="component" value="Unassembled WGS sequence"/>
</dbReference>
<dbReference type="SUPFAM" id="SSF48576">
    <property type="entry name" value="Terpenoid synthases"/>
    <property type="match status" value="1"/>
</dbReference>
<organism evidence="2 3">
    <name type="scientific">Olivibacter oleidegradans</name>
    <dbReference type="NCBI Taxonomy" id="760123"/>
    <lineage>
        <taxon>Bacteria</taxon>
        <taxon>Pseudomonadati</taxon>
        <taxon>Bacteroidota</taxon>
        <taxon>Sphingobacteriia</taxon>
        <taxon>Sphingobacteriales</taxon>
        <taxon>Sphingobacteriaceae</taxon>
        <taxon>Olivibacter</taxon>
    </lineage>
</organism>
<dbReference type="InterPro" id="IPR002060">
    <property type="entry name" value="Squ/phyt_synthse"/>
</dbReference>
<dbReference type="RefSeq" id="WP_130856787.1">
    <property type="nucleotide sequence ID" value="NZ_JBHLWO010000002.1"/>
</dbReference>
<dbReference type="InterPro" id="IPR019845">
    <property type="entry name" value="Squalene/phytoene_synthase_CS"/>
</dbReference>
<dbReference type="SFLD" id="SFLDS00005">
    <property type="entry name" value="Isoprenoid_Synthase_Type_I"/>
    <property type="match status" value="1"/>
</dbReference>
<dbReference type="InterPro" id="IPR008949">
    <property type="entry name" value="Isoprenoid_synthase_dom_sf"/>
</dbReference>
<protein>
    <submittedName>
        <fullName evidence="2">Phytoene/squalene synthase family protein</fullName>
    </submittedName>
</protein>
<dbReference type="SFLD" id="SFLDG01018">
    <property type="entry name" value="Squalene/Phytoene_Synthase_Lik"/>
    <property type="match status" value="1"/>
</dbReference>